<dbReference type="CDD" id="cd03451">
    <property type="entry name" value="FkbR2"/>
    <property type="match status" value="1"/>
</dbReference>
<dbReference type="RefSeq" id="WP_195800302.1">
    <property type="nucleotide sequence ID" value="NZ_CP061379.1"/>
</dbReference>
<protein>
    <submittedName>
        <fullName evidence="1">MaoC family dehydratase</fullName>
    </submittedName>
</protein>
<dbReference type="InterPro" id="IPR048274">
    <property type="entry name" value="MC_hydratase"/>
</dbReference>
<dbReference type="InterPro" id="IPR029069">
    <property type="entry name" value="HotDog_dom_sf"/>
</dbReference>
<dbReference type="InterPro" id="IPR052342">
    <property type="entry name" value="MCH/BMMD"/>
</dbReference>
<evidence type="ECO:0000313" key="2">
    <source>
        <dbReference type="Proteomes" id="UP000594621"/>
    </source>
</evidence>
<name>A0A7S9GYL4_9BRAD</name>
<sequence length="160" mass="17867">MSASRTTLDTNYYEDFTVGEVIKHGRGKTLDPLENVLITNLVMNTSSAHFNEHLASQMPFGRRVVFGGVTFALMVGLASQDTSENALAEISVEKIAFKAPVHHGTNIYAYSEVLEKQDTPDREDGGVVRFRHWAVTDTDQIVCEAERTVLVKRRSHWCPA</sequence>
<keyword evidence="2" id="KW-1185">Reference proteome</keyword>
<reference evidence="1 2" key="1">
    <citation type="submission" date="2020-09" db="EMBL/GenBank/DDBJ databases">
        <title>Complete genomes of bradyrhizobia occurring on native shrubby legumes in Australia.</title>
        <authorList>
            <person name="Lafay B."/>
        </authorList>
    </citation>
    <scope>NUCLEOTIDE SEQUENCE [LARGE SCALE GENOMIC DNA]</scope>
    <source>
        <strain evidence="1 2">BDV5040</strain>
    </source>
</reference>
<organism evidence="1 2">
    <name type="scientific">Bradyrhizobium commune</name>
    <dbReference type="NCBI Taxonomy" id="83627"/>
    <lineage>
        <taxon>Bacteria</taxon>
        <taxon>Pseudomonadati</taxon>
        <taxon>Pseudomonadota</taxon>
        <taxon>Alphaproteobacteria</taxon>
        <taxon>Hyphomicrobiales</taxon>
        <taxon>Nitrobacteraceae</taxon>
        <taxon>Bradyrhizobium</taxon>
    </lineage>
</organism>
<dbReference type="Pfam" id="PF19315">
    <property type="entry name" value="MC_hydratase"/>
    <property type="match status" value="1"/>
</dbReference>
<dbReference type="AlphaFoldDB" id="A0A7S9GYL4"/>
<dbReference type="PANTHER" id="PTHR43664">
    <property type="entry name" value="MONOAMINE OXIDASE-RELATED"/>
    <property type="match status" value="1"/>
</dbReference>
<accession>A0A7S9GYL4</accession>
<evidence type="ECO:0000313" key="1">
    <source>
        <dbReference type="EMBL" id="QPF90719.1"/>
    </source>
</evidence>
<dbReference type="Proteomes" id="UP000594621">
    <property type="component" value="Chromosome"/>
</dbReference>
<gene>
    <name evidence="1" type="ORF">IC761_30230</name>
</gene>
<dbReference type="PANTHER" id="PTHR43664:SF1">
    <property type="entry name" value="BETA-METHYLMALYL-COA DEHYDRATASE"/>
    <property type="match status" value="1"/>
</dbReference>
<dbReference type="EMBL" id="CP061379">
    <property type="protein sequence ID" value="QPF90719.1"/>
    <property type="molecule type" value="Genomic_DNA"/>
</dbReference>
<dbReference type="KEGG" id="bcou:IC761_30230"/>
<dbReference type="GO" id="GO:0016829">
    <property type="term" value="F:lyase activity"/>
    <property type="evidence" value="ECO:0007669"/>
    <property type="project" value="InterPro"/>
</dbReference>
<dbReference type="SUPFAM" id="SSF54637">
    <property type="entry name" value="Thioesterase/thiol ester dehydrase-isomerase"/>
    <property type="match status" value="1"/>
</dbReference>
<dbReference type="Gene3D" id="3.10.129.10">
    <property type="entry name" value="Hotdog Thioesterase"/>
    <property type="match status" value="1"/>
</dbReference>
<proteinExistence type="predicted"/>